<keyword evidence="3 5" id="KW-0472">Membrane</keyword>
<evidence type="ECO:0000256" key="3">
    <source>
        <dbReference type="ARBA" id="ARBA00023136"/>
    </source>
</evidence>
<dbReference type="EMBL" id="JAEPRC010000916">
    <property type="protein sequence ID" value="KAG2190710.1"/>
    <property type="molecule type" value="Genomic_DNA"/>
</dbReference>
<dbReference type="OrthoDB" id="5393181at2759"/>
<dbReference type="GO" id="GO:0006890">
    <property type="term" value="P:retrograde vesicle-mediated transport, Golgi to endoplasmic reticulum"/>
    <property type="evidence" value="ECO:0007669"/>
    <property type="project" value="TreeGrafter"/>
</dbReference>
<dbReference type="PANTHER" id="PTHR28263">
    <property type="entry name" value="GOLGI TO ER TRAFFIC PROTEIN 2"/>
    <property type="match status" value="1"/>
</dbReference>
<gene>
    <name evidence="6" type="ORF">INT46_002523</name>
</gene>
<evidence type="ECO:0000256" key="1">
    <source>
        <dbReference type="ARBA" id="ARBA00022692"/>
    </source>
</evidence>
<sequence>MVELTDQEKLERRRQKRQQRILQSGESRLGKITGTAFPNRASVSPSPSPSPSTSFVNNPSASTTNNSTTTTTTTTTATTSASKTSFRTQRRDSDDPSEELGAPQSIDDMNNIMNQQFASMFGGISGIPGSDGGVGFSPAALMGANQNIGGQNVDPLQQLFANAGAAGGQSGGFNPAALLATMAGGAGNGAQPMTEEQQKLDKSQKYWNLLHFVMMILLGFYAVYIEWTRAGSERFASLLSSNASVASYPAIHVPLFWYFITIELGLQSARLFYQQGTMPPTSTIATLATQLPHPFGNIITIFLRYRLIWTCLSQDICILVFIIGLSQVISNVL</sequence>
<evidence type="ECO:0000313" key="6">
    <source>
        <dbReference type="EMBL" id="KAG2190710.1"/>
    </source>
</evidence>
<dbReference type="Pfam" id="PF08690">
    <property type="entry name" value="GET2"/>
    <property type="match status" value="1"/>
</dbReference>
<name>A0A8H7QF95_9FUNG</name>
<evidence type="ECO:0000313" key="7">
    <source>
        <dbReference type="Proteomes" id="UP000650833"/>
    </source>
</evidence>
<dbReference type="InterPro" id="IPR028143">
    <property type="entry name" value="Get2/sif1"/>
</dbReference>
<comment type="caution">
    <text evidence="6">The sequence shown here is derived from an EMBL/GenBank/DDBJ whole genome shotgun (WGS) entry which is preliminary data.</text>
</comment>
<feature type="transmembrane region" description="Helical" evidence="5">
    <location>
        <begin position="206"/>
        <end position="225"/>
    </location>
</feature>
<proteinExistence type="predicted"/>
<feature type="compositionally biased region" description="Low complexity" evidence="4">
    <location>
        <begin position="51"/>
        <end position="85"/>
    </location>
</feature>
<accession>A0A8H7QF95</accession>
<keyword evidence="2 5" id="KW-1133">Transmembrane helix</keyword>
<organism evidence="6 7">
    <name type="scientific">Mucor plumbeus</name>
    <dbReference type="NCBI Taxonomy" id="97098"/>
    <lineage>
        <taxon>Eukaryota</taxon>
        <taxon>Fungi</taxon>
        <taxon>Fungi incertae sedis</taxon>
        <taxon>Mucoromycota</taxon>
        <taxon>Mucoromycotina</taxon>
        <taxon>Mucoromycetes</taxon>
        <taxon>Mucorales</taxon>
        <taxon>Mucorineae</taxon>
        <taxon>Mucoraceae</taxon>
        <taxon>Mucor</taxon>
    </lineage>
</organism>
<feature type="transmembrane region" description="Helical" evidence="5">
    <location>
        <begin position="245"/>
        <end position="266"/>
    </location>
</feature>
<evidence type="ECO:0000256" key="5">
    <source>
        <dbReference type="SAM" id="Phobius"/>
    </source>
</evidence>
<dbReference type="Proteomes" id="UP000650833">
    <property type="component" value="Unassembled WGS sequence"/>
</dbReference>
<protein>
    <recommendedName>
        <fullName evidence="8">Golgi to ER traffic protein 2</fullName>
    </recommendedName>
</protein>
<keyword evidence="7" id="KW-1185">Reference proteome</keyword>
<feature type="transmembrane region" description="Helical" evidence="5">
    <location>
        <begin position="307"/>
        <end position="329"/>
    </location>
</feature>
<evidence type="ECO:0000256" key="4">
    <source>
        <dbReference type="SAM" id="MobiDB-lite"/>
    </source>
</evidence>
<feature type="region of interest" description="Disordered" evidence="4">
    <location>
        <begin position="1"/>
        <end position="107"/>
    </location>
</feature>
<reference evidence="6" key="1">
    <citation type="submission" date="2020-12" db="EMBL/GenBank/DDBJ databases">
        <title>Metabolic potential, ecology and presence of endohyphal bacteria is reflected in genomic diversity of Mucoromycotina.</title>
        <authorList>
            <person name="Muszewska A."/>
            <person name="Okrasinska A."/>
            <person name="Steczkiewicz K."/>
            <person name="Drgas O."/>
            <person name="Orlowska M."/>
            <person name="Perlinska-Lenart U."/>
            <person name="Aleksandrzak-Piekarczyk T."/>
            <person name="Szatraj K."/>
            <person name="Zielenkiewicz U."/>
            <person name="Pilsyk S."/>
            <person name="Malc E."/>
            <person name="Mieczkowski P."/>
            <person name="Kruszewska J.S."/>
            <person name="Biernat P."/>
            <person name="Pawlowska J."/>
        </authorList>
    </citation>
    <scope>NUCLEOTIDE SEQUENCE</scope>
    <source>
        <strain evidence="6">CBS 226.32</strain>
    </source>
</reference>
<dbReference type="AlphaFoldDB" id="A0A8H7QF95"/>
<evidence type="ECO:0000256" key="2">
    <source>
        <dbReference type="ARBA" id="ARBA00022989"/>
    </source>
</evidence>
<evidence type="ECO:0008006" key="8">
    <source>
        <dbReference type="Google" id="ProtNLM"/>
    </source>
</evidence>
<keyword evidence="1 5" id="KW-0812">Transmembrane</keyword>
<feature type="compositionally biased region" description="Basic and acidic residues" evidence="4">
    <location>
        <begin position="1"/>
        <end position="11"/>
    </location>
</feature>
<dbReference type="PANTHER" id="PTHR28263:SF1">
    <property type="entry name" value="GOLGI TO ER TRAFFIC PROTEIN 2"/>
    <property type="match status" value="1"/>
</dbReference>